<reference evidence="4" key="1">
    <citation type="submission" date="2016-12" db="EMBL/GenBank/DDBJ databases">
        <title>Comparative genomics of four Isosphaeraceae planctomycetes: a common pool of plasmids and glycoside hydrolase genes.</title>
        <authorList>
            <person name="Ivanova A."/>
        </authorList>
    </citation>
    <scope>NUCLEOTIDE SEQUENCE [LARGE SCALE GENOMIC DNA]</scope>
    <source>
        <strain evidence="4">PX4</strain>
    </source>
</reference>
<evidence type="ECO:0000313" key="3">
    <source>
        <dbReference type="EMBL" id="APW59653.1"/>
    </source>
</evidence>
<dbReference type="CDD" id="cd07043">
    <property type="entry name" value="STAS_anti-anti-sigma_factors"/>
    <property type="match status" value="1"/>
</dbReference>
<dbReference type="Pfam" id="PF13466">
    <property type="entry name" value="STAS_2"/>
    <property type="match status" value="1"/>
</dbReference>
<dbReference type="InterPro" id="IPR058548">
    <property type="entry name" value="MlaB-like_STAS"/>
</dbReference>
<evidence type="ECO:0000259" key="2">
    <source>
        <dbReference type="PROSITE" id="PS50801"/>
    </source>
</evidence>
<dbReference type="Proteomes" id="UP000186309">
    <property type="component" value="Chromosome"/>
</dbReference>
<feature type="compositionally biased region" description="Low complexity" evidence="1">
    <location>
        <begin position="116"/>
        <end position="125"/>
    </location>
</feature>
<feature type="region of interest" description="Disordered" evidence="1">
    <location>
        <begin position="116"/>
        <end position="160"/>
    </location>
</feature>
<dbReference type="PANTHER" id="PTHR33495:SF2">
    <property type="entry name" value="ANTI-SIGMA FACTOR ANTAGONIST TM_1081-RELATED"/>
    <property type="match status" value="1"/>
</dbReference>
<organism evidence="3 4">
    <name type="scientific">Paludisphaera borealis</name>
    <dbReference type="NCBI Taxonomy" id="1387353"/>
    <lineage>
        <taxon>Bacteria</taxon>
        <taxon>Pseudomonadati</taxon>
        <taxon>Planctomycetota</taxon>
        <taxon>Planctomycetia</taxon>
        <taxon>Isosphaerales</taxon>
        <taxon>Isosphaeraceae</taxon>
        <taxon>Paludisphaera</taxon>
    </lineage>
</organism>
<dbReference type="SUPFAM" id="SSF52091">
    <property type="entry name" value="SpoIIaa-like"/>
    <property type="match status" value="1"/>
</dbReference>
<name>A0A1U7CL95_9BACT</name>
<feature type="domain" description="STAS" evidence="2">
    <location>
        <begin position="25"/>
        <end position="116"/>
    </location>
</feature>
<dbReference type="RefSeq" id="WP_083712712.1">
    <property type="nucleotide sequence ID" value="NZ_CP019082.1"/>
</dbReference>
<dbReference type="PANTHER" id="PTHR33495">
    <property type="entry name" value="ANTI-SIGMA FACTOR ANTAGONIST TM_1081-RELATED-RELATED"/>
    <property type="match status" value="1"/>
</dbReference>
<dbReference type="KEGG" id="pbor:BSF38_01082"/>
<dbReference type="Gene3D" id="3.30.750.24">
    <property type="entry name" value="STAS domain"/>
    <property type="match status" value="1"/>
</dbReference>
<dbReference type="InterPro" id="IPR002645">
    <property type="entry name" value="STAS_dom"/>
</dbReference>
<dbReference type="OrthoDB" id="5471473at2"/>
<protein>
    <submittedName>
        <fullName evidence="3">Anti-sigma F factor antagonist</fullName>
    </submittedName>
</protein>
<proteinExistence type="predicted"/>
<sequence length="160" mass="17422">MLKPSVQIHNVDGLLVAEFWDCLRLDPAPVQELRNRYEEHVKAGGRPEIVIDLEGIGFAGSAALGNFVALHRTARQHGGRLVFCKVDPTVAEVFRASQLERLFEFVADRNTGIAAANRPQADPAATGNAPEIIADRPRPASPVQGGLSRLRRKKPASDPE</sequence>
<dbReference type="InterPro" id="IPR036513">
    <property type="entry name" value="STAS_dom_sf"/>
</dbReference>
<evidence type="ECO:0000256" key="1">
    <source>
        <dbReference type="SAM" id="MobiDB-lite"/>
    </source>
</evidence>
<gene>
    <name evidence="3" type="primary">spoIIAA</name>
    <name evidence="3" type="ORF">BSF38_01082</name>
</gene>
<dbReference type="STRING" id="1387353.BSF38_01082"/>
<evidence type="ECO:0000313" key="4">
    <source>
        <dbReference type="Proteomes" id="UP000186309"/>
    </source>
</evidence>
<keyword evidence="4" id="KW-1185">Reference proteome</keyword>
<dbReference type="PROSITE" id="PS50801">
    <property type="entry name" value="STAS"/>
    <property type="match status" value="1"/>
</dbReference>
<accession>A0A1U7CL95</accession>
<dbReference type="EMBL" id="CP019082">
    <property type="protein sequence ID" value="APW59653.1"/>
    <property type="molecule type" value="Genomic_DNA"/>
</dbReference>
<dbReference type="AlphaFoldDB" id="A0A1U7CL95"/>
<dbReference type="GO" id="GO:0043856">
    <property type="term" value="F:anti-sigma factor antagonist activity"/>
    <property type="evidence" value="ECO:0007669"/>
    <property type="project" value="TreeGrafter"/>
</dbReference>